<gene>
    <name evidence="3" type="ORF">EII34_11420</name>
</gene>
<name>A0A3P1T3V3_9ACTN</name>
<organism evidence="3 4">
    <name type="scientific">Arachnia propionica</name>
    <dbReference type="NCBI Taxonomy" id="1750"/>
    <lineage>
        <taxon>Bacteria</taxon>
        <taxon>Bacillati</taxon>
        <taxon>Actinomycetota</taxon>
        <taxon>Actinomycetes</taxon>
        <taxon>Propionibacteriales</taxon>
        <taxon>Propionibacteriaceae</taxon>
        <taxon>Arachnia</taxon>
    </lineage>
</organism>
<evidence type="ECO:0000313" key="3">
    <source>
        <dbReference type="EMBL" id="RRD04207.1"/>
    </source>
</evidence>
<dbReference type="PROSITE" id="PS51257">
    <property type="entry name" value="PROKAR_LIPOPROTEIN"/>
    <property type="match status" value="1"/>
</dbReference>
<dbReference type="Pfam" id="PF11259">
    <property type="entry name" value="DUF3060"/>
    <property type="match status" value="1"/>
</dbReference>
<proteinExistence type="predicted"/>
<feature type="region of interest" description="Disordered" evidence="1">
    <location>
        <begin position="29"/>
        <end position="62"/>
    </location>
</feature>
<feature type="compositionally biased region" description="Polar residues" evidence="1">
    <location>
        <begin position="40"/>
        <end position="61"/>
    </location>
</feature>
<evidence type="ECO:0000313" key="4">
    <source>
        <dbReference type="Proteomes" id="UP000280819"/>
    </source>
</evidence>
<dbReference type="InterPro" id="IPR021417">
    <property type="entry name" value="DUF3060"/>
</dbReference>
<dbReference type="OrthoDB" id="5069527at2"/>
<feature type="chain" id="PRO_5039070177" evidence="2">
    <location>
        <begin position="30"/>
        <end position="225"/>
    </location>
</feature>
<protein>
    <submittedName>
        <fullName evidence="3">DUF3060 domain-containing protein</fullName>
    </submittedName>
</protein>
<evidence type="ECO:0000256" key="1">
    <source>
        <dbReference type="SAM" id="MobiDB-lite"/>
    </source>
</evidence>
<accession>A0A3P1T3V3</accession>
<reference evidence="3 4" key="1">
    <citation type="submission" date="2018-11" db="EMBL/GenBank/DDBJ databases">
        <title>Genomes From Bacteria Associated with the Canine Oral Cavity: a Test Case for Automated Genome-Based Taxonomic Assignment.</title>
        <authorList>
            <person name="Coil D.A."/>
            <person name="Jospin G."/>
            <person name="Darling A.E."/>
            <person name="Wallis C."/>
            <person name="Davis I.J."/>
            <person name="Harris S."/>
            <person name="Eisen J.A."/>
            <person name="Holcombe L.J."/>
            <person name="O'Flynn C."/>
        </authorList>
    </citation>
    <scope>NUCLEOTIDE SEQUENCE [LARGE SCALE GENOMIC DNA]</scope>
    <source>
        <strain evidence="3 4">OH887_COT-365</strain>
    </source>
</reference>
<comment type="caution">
    <text evidence="3">The sequence shown here is derived from an EMBL/GenBank/DDBJ whole genome shotgun (WGS) entry which is preliminary data.</text>
</comment>
<evidence type="ECO:0000256" key="2">
    <source>
        <dbReference type="SAM" id="SignalP"/>
    </source>
</evidence>
<dbReference type="AlphaFoldDB" id="A0A3P1T3V3"/>
<dbReference type="RefSeq" id="WP_124845290.1">
    <property type="nucleotide sequence ID" value="NZ_RQZG01000013.1"/>
</dbReference>
<feature type="signal peptide" evidence="2">
    <location>
        <begin position="1"/>
        <end position="29"/>
    </location>
</feature>
<keyword evidence="2" id="KW-0732">Signal</keyword>
<dbReference type="EMBL" id="RQZG01000013">
    <property type="protein sequence ID" value="RRD04207.1"/>
    <property type="molecule type" value="Genomic_DNA"/>
</dbReference>
<sequence length="225" mass="22305">MKTLTLRTGIAAAAAAVLLVTGCSASVDAKPADAPAPEELNSQAPVVESPSPTGEASNEGTTIKVPGVEIDVDNGKVSAPGVEVDAKNGKVTAPGVEVDANGQKVTVDTPADGGETTAAGGSSCNEPVVISEDGAFVRLTGDCPSITVSGNNVNLGFEKAGTLNITGTEGFIRGQEAGTVTIEADDNNVGLGQAGDLIVSGSENFVRVGTRTGELKNSGKANNIG</sequence>
<dbReference type="Proteomes" id="UP000280819">
    <property type="component" value="Unassembled WGS sequence"/>
</dbReference>